<dbReference type="AlphaFoldDB" id="A0AAX6GYF9"/>
<comment type="caution">
    <text evidence="2">The sequence shown here is derived from an EMBL/GenBank/DDBJ whole genome shotgun (WGS) entry which is preliminary data.</text>
</comment>
<dbReference type="EMBL" id="JANAVB010014800">
    <property type="protein sequence ID" value="KAJ6833563.1"/>
    <property type="molecule type" value="Genomic_DNA"/>
</dbReference>
<protein>
    <submittedName>
        <fullName evidence="2">Uncharacterized protein</fullName>
    </submittedName>
</protein>
<reference evidence="2" key="1">
    <citation type="journal article" date="2023" name="GigaByte">
        <title>Genome assembly of the bearded iris, Iris pallida Lam.</title>
        <authorList>
            <person name="Bruccoleri R.E."/>
            <person name="Oakeley E.J."/>
            <person name="Faust A.M.E."/>
            <person name="Altorfer M."/>
            <person name="Dessus-Babus S."/>
            <person name="Burckhardt D."/>
            <person name="Oertli M."/>
            <person name="Naumann U."/>
            <person name="Petersen F."/>
            <person name="Wong J."/>
        </authorList>
    </citation>
    <scope>NUCLEOTIDE SEQUENCE</scope>
    <source>
        <strain evidence="2">GSM-AAB239-AS_SAM_17_03QT</strain>
    </source>
</reference>
<proteinExistence type="predicted"/>
<dbReference type="Proteomes" id="UP001140949">
    <property type="component" value="Unassembled WGS sequence"/>
</dbReference>
<keyword evidence="3" id="KW-1185">Reference proteome</keyword>
<evidence type="ECO:0000313" key="3">
    <source>
        <dbReference type="Proteomes" id="UP001140949"/>
    </source>
</evidence>
<dbReference type="EMBL" id="JANAVB010024678">
    <property type="protein sequence ID" value="KAJ6822030.1"/>
    <property type="molecule type" value="Genomic_DNA"/>
</dbReference>
<accession>A0AAX6GYF9</accession>
<organism evidence="2 3">
    <name type="scientific">Iris pallida</name>
    <name type="common">Sweet iris</name>
    <dbReference type="NCBI Taxonomy" id="29817"/>
    <lineage>
        <taxon>Eukaryota</taxon>
        <taxon>Viridiplantae</taxon>
        <taxon>Streptophyta</taxon>
        <taxon>Embryophyta</taxon>
        <taxon>Tracheophyta</taxon>
        <taxon>Spermatophyta</taxon>
        <taxon>Magnoliopsida</taxon>
        <taxon>Liliopsida</taxon>
        <taxon>Asparagales</taxon>
        <taxon>Iridaceae</taxon>
        <taxon>Iridoideae</taxon>
        <taxon>Irideae</taxon>
        <taxon>Iris</taxon>
    </lineage>
</organism>
<evidence type="ECO:0000313" key="1">
    <source>
        <dbReference type="EMBL" id="KAJ6822030.1"/>
    </source>
</evidence>
<sequence>MKKKKKETEKMKITREAHLGSVLWLGQAEAVDLGSIWPHKFGDRLLGSAPVDPRVRRAERLRSRQSGVLLAGTWSVV</sequence>
<gene>
    <name evidence="1" type="ORF">M6B38_130200</name>
    <name evidence="2" type="ORF">M6B38_338010</name>
</gene>
<name>A0AAX6GYF9_IRIPA</name>
<evidence type="ECO:0000313" key="2">
    <source>
        <dbReference type="EMBL" id="KAJ6833563.1"/>
    </source>
</evidence>
<reference evidence="2" key="2">
    <citation type="submission" date="2023-04" db="EMBL/GenBank/DDBJ databases">
        <authorList>
            <person name="Bruccoleri R.E."/>
            <person name="Oakeley E.J."/>
            <person name="Faust A.-M."/>
            <person name="Dessus-Babus S."/>
            <person name="Altorfer M."/>
            <person name="Burckhardt D."/>
            <person name="Oertli M."/>
            <person name="Naumann U."/>
            <person name="Petersen F."/>
            <person name="Wong J."/>
        </authorList>
    </citation>
    <scope>NUCLEOTIDE SEQUENCE</scope>
    <source>
        <strain evidence="2">GSM-AAB239-AS_SAM_17_03QT</strain>
        <tissue evidence="2">Leaf</tissue>
    </source>
</reference>